<accession>A0AAX4QGR4</accession>
<proteinExistence type="predicted"/>
<evidence type="ECO:0000313" key="1">
    <source>
        <dbReference type="EMBL" id="XAI95548.1"/>
    </source>
</evidence>
<organism evidence="1 2">
    <name type="scientific">Microcystis phage Mvi-JY20</name>
    <dbReference type="NCBI Taxonomy" id="3128146"/>
    <lineage>
        <taxon>Viruses</taxon>
        <taxon>Duplodnaviria</taxon>
        <taxon>Heunggongvirae</taxon>
        <taxon>Uroviricota</taxon>
        <taxon>Caudoviricetes</taxon>
    </lineage>
</organism>
<dbReference type="Proteomes" id="UP001459105">
    <property type="component" value="Segment"/>
</dbReference>
<evidence type="ECO:0008006" key="3">
    <source>
        <dbReference type="Google" id="ProtNLM"/>
    </source>
</evidence>
<reference evidence="1" key="1">
    <citation type="submission" date="2024-03" db="EMBL/GenBank/DDBJ databases">
        <authorList>
            <person name="Lin W."/>
            <person name="Li D."/>
            <person name="Tong Y."/>
        </authorList>
    </citation>
    <scope>NUCLEOTIDE SEQUENCE</scope>
</reference>
<evidence type="ECO:0000313" key="2">
    <source>
        <dbReference type="Proteomes" id="UP001459105"/>
    </source>
</evidence>
<sequence>MFHRLEPINVVSSNVSEVRLHTYSRSVFVTFKQGTVYAGVRLSKERYDEIQAALENPDVSIGKLFNGYKALDPNWLVQIS</sequence>
<protein>
    <recommendedName>
        <fullName evidence="3">KTSC domain-containing protein</fullName>
    </recommendedName>
</protein>
<dbReference type="EMBL" id="PP438412">
    <property type="protein sequence ID" value="XAI95548.1"/>
    <property type="molecule type" value="Genomic_DNA"/>
</dbReference>
<name>A0AAX4QGR4_9CAUD</name>